<evidence type="ECO:0000256" key="3">
    <source>
        <dbReference type="ARBA" id="ARBA00023163"/>
    </source>
</evidence>
<dbReference type="SUPFAM" id="SSF54060">
    <property type="entry name" value="His-Me finger endonucleases"/>
    <property type="match status" value="1"/>
</dbReference>
<dbReference type="SUPFAM" id="SSF54171">
    <property type="entry name" value="DNA-binding domain"/>
    <property type="match status" value="1"/>
</dbReference>
<keyword evidence="2" id="KW-0238">DNA-binding</keyword>
<keyword evidence="1" id="KW-0805">Transcription regulation</keyword>
<protein>
    <recommendedName>
        <fullName evidence="4">AP2/ERF domain-containing protein</fullName>
    </recommendedName>
</protein>
<evidence type="ECO:0000256" key="1">
    <source>
        <dbReference type="ARBA" id="ARBA00023015"/>
    </source>
</evidence>
<name>A0A0F9BSQ2_9ZZZZ</name>
<dbReference type="InterPro" id="IPR003615">
    <property type="entry name" value="HNH_nuc"/>
</dbReference>
<dbReference type="GO" id="GO:0003677">
    <property type="term" value="F:DNA binding"/>
    <property type="evidence" value="ECO:0007669"/>
    <property type="project" value="UniProtKB-KW"/>
</dbReference>
<organism evidence="5">
    <name type="scientific">marine sediment metagenome</name>
    <dbReference type="NCBI Taxonomy" id="412755"/>
    <lineage>
        <taxon>unclassified sequences</taxon>
        <taxon>metagenomes</taxon>
        <taxon>ecological metagenomes</taxon>
    </lineage>
</organism>
<comment type="caution">
    <text evidence="5">The sequence shown here is derived from an EMBL/GenBank/DDBJ whole genome shotgun (WGS) entry which is preliminary data.</text>
</comment>
<dbReference type="Gene3D" id="3.90.75.20">
    <property type="match status" value="1"/>
</dbReference>
<dbReference type="Gene3D" id="3.30.730.10">
    <property type="entry name" value="AP2/ERF domain"/>
    <property type="match status" value="1"/>
</dbReference>
<dbReference type="EMBL" id="LAZR01047765">
    <property type="protein sequence ID" value="KKK93459.1"/>
    <property type="molecule type" value="Genomic_DNA"/>
</dbReference>
<gene>
    <name evidence="5" type="ORF">LCGC14_2692660</name>
</gene>
<keyword evidence="3" id="KW-0804">Transcription</keyword>
<dbReference type="InterPro" id="IPR016177">
    <property type="entry name" value="DNA-bd_dom_sf"/>
</dbReference>
<evidence type="ECO:0000313" key="5">
    <source>
        <dbReference type="EMBL" id="KKK93459.1"/>
    </source>
</evidence>
<dbReference type="InterPro" id="IPR001471">
    <property type="entry name" value="AP2/ERF_dom"/>
</dbReference>
<sequence>MKYIELTRGQRAIVDDEDYEFLMQWKWSVNIAKTRSGKICYAVRQMRHETLKNKRGFKKQIYIAMHRVIMKAPKGRHVDHINGNRLDNRKCNLRLCSNAENIRNQRRKPTVTSPYKGVHAVSHPYKKYKDGEDKWGYYAIIAYNGKKIQLGWFHNPKRAAETYDQIASIVHGEFACLNFPQ</sequence>
<dbReference type="Pfam" id="PF13392">
    <property type="entry name" value="HNH_3"/>
    <property type="match status" value="1"/>
</dbReference>
<dbReference type="AlphaFoldDB" id="A0A0F9BSQ2"/>
<evidence type="ECO:0000259" key="4">
    <source>
        <dbReference type="PROSITE" id="PS51032"/>
    </source>
</evidence>
<evidence type="ECO:0000256" key="2">
    <source>
        <dbReference type="ARBA" id="ARBA00023125"/>
    </source>
</evidence>
<reference evidence="5" key="1">
    <citation type="journal article" date="2015" name="Nature">
        <title>Complex archaea that bridge the gap between prokaryotes and eukaryotes.</title>
        <authorList>
            <person name="Spang A."/>
            <person name="Saw J.H."/>
            <person name="Jorgensen S.L."/>
            <person name="Zaremba-Niedzwiedzka K."/>
            <person name="Martijn J."/>
            <person name="Lind A.E."/>
            <person name="van Eijk R."/>
            <person name="Schleper C."/>
            <person name="Guy L."/>
            <person name="Ettema T.J."/>
        </authorList>
    </citation>
    <scope>NUCLEOTIDE SEQUENCE</scope>
</reference>
<accession>A0A0F9BSQ2</accession>
<dbReference type="InterPro" id="IPR036955">
    <property type="entry name" value="AP2/ERF_dom_sf"/>
</dbReference>
<dbReference type="GO" id="GO:0003700">
    <property type="term" value="F:DNA-binding transcription factor activity"/>
    <property type="evidence" value="ECO:0007669"/>
    <property type="project" value="InterPro"/>
</dbReference>
<dbReference type="PROSITE" id="PS51032">
    <property type="entry name" value="AP2_ERF"/>
    <property type="match status" value="1"/>
</dbReference>
<feature type="domain" description="AP2/ERF" evidence="4">
    <location>
        <begin position="114"/>
        <end position="180"/>
    </location>
</feature>
<proteinExistence type="predicted"/>
<dbReference type="InterPro" id="IPR044925">
    <property type="entry name" value="His-Me_finger_sf"/>
</dbReference>